<keyword evidence="8" id="KW-1185">Reference proteome</keyword>
<dbReference type="EMBL" id="JABEBT010000152">
    <property type="protein sequence ID" value="KAF7627331.1"/>
    <property type="molecule type" value="Genomic_DNA"/>
</dbReference>
<dbReference type="PANTHER" id="PTHR23360">
    <property type="entry name" value="G-PROTEIN COUPLED RECEPTORS FAMILY 1 PROFILE DOMAIN-CONTAINING PROTEIN-RELATED"/>
    <property type="match status" value="1"/>
</dbReference>
<evidence type="ECO:0000313" key="7">
    <source>
        <dbReference type="EMBL" id="KAF7627331.1"/>
    </source>
</evidence>
<organism evidence="7 8">
    <name type="scientific">Meloidogyne graminicola</name>
    <dbReference type="NCBI Taxonomy" id="189291"/>
    <lineage>
        <taxon>Eukaryota</taxon>
        <taxon>Metazoa</taxon>
        <taxon>Ecdysozoa</taxon>
        <taxon>Nematoda</taxon>
        <taxon>Chromadorea</taxon>
        <taxon>Rhabditida</taxon>
        <taxon>Tylenchina</taxon>
        <taxon>Tylenchomorpha</taxon>
        <taxon>Tylenchoidea</taxon>
        <taxon>Meloidogynidae</taxon>
        <taxon>Meloidogyninae</taxon>
        <taxon>Meloidogyne</taxon>
    </lineage>
</organism>
<dbReference type="InterPro" id="IPR017452">
    <property type="entry name" value="GPCR_Rhodpsn_7TM"/>
</dbReference>
<feature type="domain" description="G-protein coupled receptors family 1 profile" evidence="6">
    <location>
        <begin position="23"/>
        <end position="274"/>
    </location>
</feature>
<dbReference type="InterPro" id="IPR019424">
    <property type="entry name" value="7TM_GPCR_Srsx"/>
</dbReference>
<feature type="transmembrane region" description="Helical" evidence="5">
    <location>
        <begin position="253"/>
        <end position="276"/>
    </location>
</feature>
<sequence>GLPLSLICINILRILLSTISVLLNISFTYVTVKIRTLNSPCHLLLAFDCLVSAWYQSCNWFTITVLFNANFQFINVRTCCLKILPLFEFGYTSSFNSIFLISIDRLISVLFPIWYNQQAISKKYYFIPMFCSILLTPAIILYAQFNIVFTVPETFKILCTPTECSWGWAADLTYFIFSSFYGLTLLNYLILWIVLKWKVIKNENKFTSSYAWTHKILKTLSVIMLINFIGLFMNSIARIIVPRFNLNITEKSIIIYSLSCLISVVMSSNAPILFTLNDEYRNAFLIAFKIKKINKMTTKVNNNNCK</sequence>
<feature type="transmembrane region" description="Helical" evidence="5">
    <location>
        <begin position="216"/>
        <end position="241"/>
    </location>
</feature>
<dbReference type="AlphaFoldDB" id="A0A8S9Z802"/>
<comment type="caution">
    <text evidence="7">The sequence shown here is derived from an EMBL/GenBank/DDBJ whole genome shotgun (WGS) entry which is preliminary data.</text>
</comment>
<keyword evidence="4 5" id="KW-0472">Membrane</keyword>
<dbReference type="PROSITE" id="PS50262">
    <property type="entry name" value="G_PROTEIN_RECEP_F1_2"/>
    <property type="match status" value="1"/>
</dbReference>
<proteinExistence type="predicted"/>
<evidence type="ECO:0000256" key="5">
    <source>
        <dbReference type="SAM" id="Phobius"/>
    </source>
</evidence>
<feature type="transmembrane region" description="Helical" evidence="5">
    <location>
        <begin position="172"/>
        <end position="195"/>
    </location>
</feature>
<gene>
    <name evidence="7" type="ORF">Mgra_00009372</name>
</gene>
<dbReference type="InterPro" id="IPR047130">
    <property type="entry name" value="7TM_GPCR_Srsx_nematod"/>
</dbReference>
<accession>A0A8S9Z802</accession>
<evidence type="ECO:0000256" key="3">
    <source>
        <dbReference type="ARBA" id="ARBA00022989"/>
    </source>
</evidence>
<dbReference type="GO" id="GO:0016020">
    <property type="term" value="C:membrane"/>
    <property type="evidence" value="ECO:0007669"/>
    <property type="project" value="UniProtKB-SubCell"/>
</dbReference>
<reference evidence="7" key="1">
    <citation type="journal article" date="2020" name="Ecol. Evol.">
        <title>Genome structure and content of the rice root-knot nematode (Meloidogyne graminicola).</title>
        <authorList>
            <person name="Phan N.T."/>
            <person name="Danchin E.G.J."/>
            <person name="Klopp C."/>
            <person name="Perfus-Barbeoch L."/>
            <person name="Kozlowski D.K."/>
            <person name="Koutsovoulos G.D."/>
            <person name="Lopez-Roques C."/>
            <person name="Bouchez O."/>
            <person name="Zahm M."/>
            <person name="Besnard G."/>
            <person name="Bellafiore S."/>
        </authorList>
    </citation>
    <scope>NUCLEOTIDE SEQUENCE</scope>
    <source>
        <strain evidence="7">VN-18</strain>
    </source>
</reference>
<dbReference type="InterPro" id="IPR000276">
    <property type="entry name" value="GPCR_Rhodpsn"/>
</dbReference>
<dbReference type="PANTHER" id="PTHR23360:SF5">
    <property type="entry name" value="G-PROTEIN COUPLED RECEPTORS FAMILY 1 PROFILE DOMAIN-CONTAINING PROTEIN"/>
    <property type="match status" value="1"/>
</dbReference>
<dbReference type="Proteomes" id="UP000605970">
    <property type="component" value="Unassembled WGS sequence"/>
</dbReference>
<dbReference type="GO" id="GO:0004930">
    <property type="term" value="F:G protein-coupled receptor activity"/>
    <property type="evidence" value="ECO:0007669"/>
    <property type="project" value="InterPro"/>
</dbReference>
<name>A0A8S9Z802_9BILA</name>
<evidence type="ECO:0000313" key="8">
    <source>
        <dbReference type="Proteomes" id="UP000605970"/>
    </source>
</evidence>
<dbReference type="OrthoDB" id="5820127at2759"/>
<keyword evidence="2 5" id="KW-0812">Transmembrane</keyword>
<evidence type="ECO:0000256" key="4">
    <source>
        <dbReference type="ARBA" id="ARBA00023136"/>
    </source>
</evidence>
<protein>
    <recommendedName>
        <fullName evidence="6">G-protein coupled receptors family 1 profile domain-containing protein</fullName>
    </recommendedName>
</protein>
<dbReference type="Gene3D" id="1.20.1070.10">
    <property type="entry name" value="Rhodopsin 7-helix transmembrane proteins"/>
    <property type="match status" value="1"/>
</dbReference>
<evidence type="ECO:0000259" key="6">
    <source>
        <dbReference type="PROSITE" id="PS50262"/>
    </source>
</evidence>
<dbReference type="SMART" id="SM01381">
    <property type="entry name" value="7TM_GPCR_Srsx"/>
    <property type="match status" value="1"/>
</dbReference>
<keyword evidence="3 5" id="KW-1133">Transmembrane helix</keyword>
<dbReference type="SUPFAM" id="SSF81321">
    <property type="entry name" value="Family A G protein-coupled receptor-like"/>
    <property type="match status" value="1"/>
</dbReference>
<evidence type="ECO:0000256" key="2">
    <source>
        <dbReference type="ARBA" id="ARBA00022692"/>
    </source>
</evidence>
<feature type="non-terminal residue" evidence="7">
    <location>
        <position position="1"/>
    </location>
</feature>
<comment type="subcellular location">
    <subcellularLocation>
        <location evidence="1">Membrane</location>
    </subcellularLocation>
</comment>
<evidence type="ECO:0000256" key="1">
    <source>
        <dbReference type="ARBA" id="ARBA00004370"/>
    </source>
</evidence>
<dbReference type="Pfam" id="PF10320">
    <property type="entry name" value="7TM_GPCR_Srsx"/>
    <property type="match status" value="1"/>
</dbReference>
<feature type="transmembrane region" description="Helical" evidence="5">
    <location>
        <begin position="12"/>
        <end position="32"/>
    </location>
</feature>
<feature type="transmembrane region" description="Helical" evidence="5">
    <location>
        <begin position="124"/>
        <end position="145"/>
    </location>
</feature>